<dbReference type="AlphaFoldDB" id="A0A9D1RXU2"/>
<evidence type="ECO:0000256" key="9">
    <source>
        <dbReference type="ARBA" id="ARBA00023125"/>
    </source>
</evidence>
<dbReference type="GO" id="GO:0008270">
    <property type="term" value="F:zinc ion binding"/>
    <property type="evidence" value="ECO:0007669"/>
    <property type="project" value="TreeGrafter"/>
</dbReference>
<name>A0A9D1RXU2_9CORY</name>
<dbReference type="PANTHER" id="PTHR33202:SF2">
    <property type="entry name" value="FERRIC UPTAKE REGULATION PROTEIN"/>
    <property type="match status" value="1"/>
</dbReference>
<feature type="binding site" evidence="12">
    <location>
        <position position="129"/>
    </location>
    <ligand>
        <name>Fe cation</name>
        <dbReference type="ChEBI" id="CHEBI:24875"/>
    </ligand>
</feature>
<keyword evidence="4" id="KW-0963">Cytoplasm</keyword>
<feature type="binding site" evidence="11">
    <location>
        <position position="137"/>
    </location>
    <ligand>
        <name>Zn(2+)</name>
        <dbReference type="ChEBI" id="CHEBI:29105"/>
    </ligand>
</feature>
<comment type="cofactor">
    <cofactor evidence="11">
        <name>Zn(2+)</name>
        <dbReference type="ChEBI" id="CHEBI:29105"/>
    </cofactor>
    <text evidence="11">Binds 1 zinc ion per subunit.</text>
</comment>
<feature type="binding site" evidence="12">
    <location>
        <position position="91"/>
    </location>
    <ligand>
        <name>Fe cation</name>
        <dbReference type="ChEBI" id="CHEBI:24875"/>
    </ligand>
</feature>
<keyword evidence="9" id="KW-0238">DNA-binding</keyword>
<dbReference type="GO" id="GO:0045892">
    <property type="term" value="P:negative regulation of DNA-templated transcription"/>
    <property type="evidence" value="ECO:0007669"/>
    <property type="project" value="TreeGrafter"/>
</dbReference>
<accession>A0A9D1RXU2</accession>
<dbReference type="CDD" id="cd07153">
    <property type="entry name" value="Fur_like"/>
    <property type="match status" value="1"/>
</dbReference>
<evidence type="ECO:0000256" key="12">
    <source>
        <dbReference type="PIRSR" id="PIRSR602481-2"/>
    </source>
</evidence>
<dbReference type="Pfam" id="PF01475">
    <property type="entry name" value="FUR"/>
    <property type="match status" value="1"/>
</dbReference>
<evidence type="ECO:0000256" key="8">
    <source>
        <dbReference type="ARBA" id="ARBA00023015"/>
    </source>
</evidence>
<evidence type="ECO:0000256" key="11">
    <source>
        <dbReference type="PIRSR" id="PIRSR602481-1"/>
    </source>
</evidence>
<keyword evidence="8" id="KW-0805">Transcription regulation</keyword>
<comment type="cofactor">
    <cofactor evidence="12">
        <name>Mn(2+)</name>
        <dbReference type="ChEBI" id="CHEBI:29035"/>
    </cofactor>
    <cofactor evidence="12">
        <name>Fe(2+)</name>
        <dbReference type="ChEBI" id="CHEBI:29033"/>
    </cofactor>
    <text evidence="12">Binds 1 Mn(2+) or Fe(2+) ion per subunit.</text>
</comment>
<comment type="subcellular location">
    <subcellularLocation>
        <location evidence="1">Cytoplasm</location>
    </subcellularLocation>
</comment>
<comment type="caution">
    <text evidence="14">The sequence shown here is derived from an EMBL/GenBank/DDBJ whole genome shotgun (WGS) entry which is preliminary data.</text>
</comment>
<dbReference type="FunFam" id="1.10.10.10:FF:000459">
    <property type="entry name" value="Ferric uptake regulation protein"/>
    <property type="match status" value="1"/>
</dbReference>
<keyword evidence="12" id="KW-0408">Iron</keyword>
<dbReference type="GO" id="GO:0005829">
    <property type="term" value="C:cytosol"/>
    <property type="evidence" value="ECO:0007669"/>
    <property type="project" value="TreeGrafter"/>
</dbReference>
<keyword evidence="6 11" id="KW-0479">Metal-binding</keyword>
<reference evidence="14" key="1">
    <citation type="journal article" date="2021" name="PeerJ">
        <title>Extensive microbial diversity within the chicken gut microbiome revealed by metagenomics and culture.</title>
        <authorList>
            <person name="Gilroy R."/>
            <person name="Ravi A."/>
            <person name="Getino M."/>
            <person name="Pursley I."/>
            <person name="Horton D.L."/>
            <person name="Alikhan N.F."/>
            <person name="Baker D."/>
            <person name="Gharbi K."/>
            <person name="Hall N."/>
            <person name="Watson M."/>
            <person name="Adriaenssens E.M."/>
            <person name="Foster-Nyarko E."/>
            <person name="Jarju S."/>
            <person name="Secka A."/>
            <person name="Antonio M."/>
            <person name="Oren A."/>
            <person name="Chaudhuri R.R."/>
            <person name="La Ragione R."/>
            <person name="Hildebrand F."/>
            <person name="Pallen M.J."/>
        </authorList>
    </citation>
    <scope>NUCLEOTIDE SEQUENCE</scope>
    <source>
        <strain evidence="14">4376</strain>
    </source>
</reference>
<dbReference type="PANTHER" id="PTHR33202">
    <property type="entry name" value="ZINC UPTAKE REGULATION PROTEIN"/>
    <property type="match status" value="1"/>
</dbReference>
<dbReference type="InterPro" id="IPR043135">
    <property type="entry name" value="Fur_C"/>
</dbReference>
<dbReference type="GO" id="GO:0000976">
    <property type="term" value="F:transcription cis-regulatory region binding"/>
    <property type="evidence" value="ECO:0007669"/>
    <property type="project" value="TreeGrafter"/>
</dbReference>
<proteinExistence type="inferred from homology"/>
<evidence type="ECO:0000256" key="3">
    <source>
        <dbReference type="ARBA" id="ARBA00011738"/>
    </source>
</evidence>
<evidence type="ECO:0000256" key="13">
    <source>
        <dbReference type="SAM" id="MobiDB-lite"/>
    </source>
</evidence>
<organism evidence="14 15">
    <name type="scientific">Candidatus Corynebacterium gallistercoris</name>
    <dbReference type="NCBI Taxonomy" id="2838530"/>
    <lineage>
        <taxon>Bacteria</taxon>
        <taxon>Bacillati</taxon>
        <taxon>Actinomycetota</taxon>
        <taxon>Actinomycetes</taxon>
        <taxon>Mycobacteriales</taxon>
        <taxon>Corynebacteriaceae</taxon>
        <taxon>Corynebacterium</taxon>
    </lineage>
</organism>
<evidence type="ECO:0000256" key="7">
    <source>
        <dbReference type="ARBA" id="ARBA00022833"/>
    </source>
</evidence>
<evidence type="ECO:0000256" key="2">
    <source>
        <dbReference type="ARBA" id="ARBA00007957"/>
    </source>
</evidence>
<keyword evidence="5" id="KW-0678">Repressor</keyword>
<keyword evidence="7 11" id="KW-0862">Zinc</keyword>
<evidence type="ECO:0000256" key="1">
    <source>
        <dbReference type="ARBA" id="ARBA00004496"/>
    </source>
</evidence>
<evidence type="ECO:0000313" key="14">
    <source>
        <dbReference type="EMBL" id="HIW96288.1"/>
    </source>
</evidence>
<sequence length="148" mass="16200">MTVSSSAQLPRRPKIGQRSTRQRRAVIEILENITAFSSAQDIHHALTANNQKVGLTTVYRTLQQLADMGAIDTLHDDSGETLYRSCATDDHHHHLVCTDCRTTVEIDGGPVENWAEDTASAHGFTKSGHTAEIFGLCADCQALGRNRS</sequence>
<feature type="binding site" evidence="12">
    <location>
        <position position="112"/>
    </location>
    <ligand>
        <name>Fe cation</name>
        <dbReference type="ChEBI" id="CHEBI:24875"/>
    </ligand>
</feature>
<feature type="compositionally biased region" description="Basic residues" evidence="13">
    <location>
        <begin position="11"/>
        <end position="21"/>
    </location>
</feature>
<reference evidence="14" key="2">
    <citation type="submission" date="2021-04" db="EMBL/GenBank/DDBJ databases">
        <authorList>
            <person name="Gilroy R."/>
        </authorList>
    </citation>
    <scope>NUCLEOTIDE SEQUENCE</scope>
    <source>
        <strain evidence="14">4376</strain>
    </source>
</reference>
<feature type="binding site" evidence="11">
    <location>
        <position position="97"/>
    </location>
    <ligand>
        <name>Zn(2+)</name>
        <dbReference type="ChEBI" id="CHEBI:29105"/>
    </ligand>
</feature>
<feature type="binding site" evidence="11">
    <location>
        <position position="100"/>
    </location>
    <ligand>
        <name>Zn(2+)</name>
        <dbReference type="ChEBI" id="CHEBI:29105"/>
    </ligand>
</feature>
<dbReference type="InterPro" id="IPR036390">
    <property type="entry name" value="WH_DNA-bd_sf"/>
</dbReference>
<gene>
    <name evidence="14" type="ORF">H9867_07380</name>
</gene>
<dbReference type="GO" id="GO:1900376">
    <property type="term" value="P:regulation of secondary metabolite biosynthetic process"/>
    <property type="evidence" value="ECO:0007669"/>
    <property type="project" value="TreeGrafter"/>
</dbReference>
<evidence type="ECO:0000256" key="5">
    <source>
        <dbReference type="ARBA" id="ARBA00022491"/>
    </source>
</evidence>
<dbReference type="InterPro" id="IPR036388">
    <property type="entry name" value="WH-like_DNA-bd_sf"/>
</dbReference>
<evidence type="ECO:0000256" key="10">
    <source>
        <dbReference type="ARBA" id="ARBA00023163"/>
    </source>
</evidence>
<comment type="subunit">
    <text evidence="3">Homodimer.</text>
</comment>
<dbReference type="Gene3D" id="3.30.1490.190">
    <property type="match status" value="1"/>
</dbReference>
<evidence type="ECO:0000256" key="6">
    <source>
        <dbReference type="ARBA" id="ARBA00022723"/>
    </source>
</evidence>
<comment type="similarity">
    <text evidence="2">Belongs to the Fur family.</text>
</comment>
<dbReference type="Proteomes" id="UP000824189">
    <property type="component" value="Unassembled WGS sequence"/>
</dbReference>
<protein>
    <submittedName>
        <fullName evidence="14">Transcriptional repressor</fullName>
    </submittedName>
</protein>
<dbReference type="Gene3D" id="1.10.10.10">
    <property type="entry name" value="Winged helix-like DNA-binding domain superfamily/Winged helix DNA-binding domain"/>
    <property type="match status" value="1"/>
</dbReference>
<evidence type="ECO:0000256" key="4">
    <source>
        <dbReference type="ARBA" id="ARBA00022490"/>
    </source>
</evidence>
<feature type="region of interest" description="Disordered" evidence="13">
    <location>
        <begin position="1"/>
        <end position="21"/>
    </location>
</feature>
<keyword evidence="10" id="KW-0804">Transcription</keyword>
<dbReference type="SUPFAM" id="SSF46785">
    <property type="entry name" value="Winged helix' DNA-binding domain"/>
    <property type="match status" value="1"/>
</dbReference>
<dbReference type="GO" id="GO:0003700">
    <property type="term" value="F:DNA-binding transcription factor activity"/>
    <property type="evidence" value="ECO:0007669"/>
    <property type="project" value="InterPro"/>
</dbReference>
<feature type="binding site" evidence="11">
    <location>
        <position position="140"/>
    </location>
    <ligand>
        <name>Zn(2+)</name>
        <dbReference type="ChEBI" id="CHEBI:29105"/>
    </ligand>
</feature>
<evidence type="ECO:0000313" key="15">
    <source>
        <dbReference type="Proteomes" id="UP000824189"/>
    </source>
</evidence>
<dbReference type="InterPro" id="IPR002481">
    <property type="entry name" value="FUR"/>
</dbReference>
<dbReference type="EMBL" id="DXFZ01000089">
    <property type="protein sequence ID" value="HIW96288.1"/>
    <property type="molecule type" value="Genomic_DNA"/>
</dbReference>